<dbReference type="GO" id="GO:0030151">
    <property type="term" value="F:molybdenum ion binding"/>
    <property type="evidence" value="ECO:0007669"/>
    <property type="project" value="InterPro"/>
</dbReference>
<protein>
    <recommendedName>
        <fullName evidence="8">Nitrate reductase [NADPH]</fullName>
        <ecNumber evidence="7">1.7.1.3</ecNumber>
    </recommendedName>
</protein>
<keyword evidence="14" id="KW-0560">Oxidoreductase</keyword>
<evidence type="ECO:0000256" key="15">
    <source>
        <dbReference type="ARBA" id="ARBA00023004"/>
    </source>
</evidence>
<dbReference type="InterPro" id="IPR017927">
    <property type="entry name" value="FAD-bd_FR_type"/>
</dbReference>
<dbReference type="SMART" id="SM01117">
    <property type="entry name" value="Cyt-b5"/>
    <property type="match status" value="1"/>
</dbReference>
<feature type="compositionally biased region" description="Basic and acidic residues" evidence="18">
    <location>
        <begin position="131"/>
        <end position="160"/>
    </location>
</feature>
<dbReference type="InterPro" id="IPR022407">
    <property type="entry name" value="OxRdtase_Mopterin_BS"/>
</dbReference>
<keyword evidence="13" id="KW-0274">FAD</keyword>
<name>A0A194X2F1_MOLSC</name>
<keyword evidence="10" id="KW-0349">Heme</keyword>
<dbReference type="PROSITE" id="PS00559">
    <property type="entry name" value="MOLYBDOPTERIN_EUK"/>
    <property type="match status" value="1"/>
</dbReference>
<dbReference type="AlphaFoldDB" id="A0A194X2F1"/>
<dbReference type="GO" id="GO:0020037">
    <property type="term" value="F:heme binding"/>
    <property type="evidence" value="ECO:0007669"/>
    <property type="project" value="TreeGrafter"/>
</dbReference>
<dbReference type="Gene3D" id="2.40.30.10">
    <property type="entry name" value="Translation factors"/>
    <property type="match status" value="1"/>
</dbReference>
<dbReference type="InterPro" id="IPR005066">
    <property type="entry name" value="MoCF_OxRdtse_dimer"/>
</dbReference>
<organism evidence="21 22">
    <name type="scientific">Mollisia scopiformis</name>
    <name type="common">Conifer needle endophyte fungus</name>
    <name type="synonym">Phialocephala scopiformis</name>
    <dbReference type="NCBI Taxonomy" id="149040"/>
    <lineage>
        <taxon>Eukaryota</taxon>
        <taxon>Fungi</taxon>
        <taxon>Dikarya</taxon>
        <taxon>Ascomycota</taxon>
        <taxon>Pezizomycotina</taxon>
        <taxon>Leotiomycetes</taxon>
        <taxon>Helotiales</taxon>
        <taxon>Mollisiaceae</taxon>
        <taxon>Mollisia</taxon>
    </lineage>
</organism>
<evidence type="ECO:0000256" key="9">
    <source>
        <dbReference type="ARBA" id="ARBA00022505"/>
    </source>
</evidence>
<feature type="compositionally biased region" description="Basic and acidic residues" evidence="18">
    <location>
        <begin position="228"/>
        <end position="241"/>
    </location>
</feature>
<dbReference type="InterPro" id="IPR036400">
    <property type="entry name" value="Cyt_B5-like_heme/steroid_sf"/>
</dbReference>
<evidence type="ECO:0000256" key="16">
    <source>
        <dbReference type="ARBA" id="ARBA00023063"/>
    </source>
</evidence>
<dbReference type="GeneID" id="28827454"/>
<evidence type="ECO:0000256" key="3">
    <source>
        <dbReference type="ARBA" id="ARBA00001974"/>
    </source>
</evidence>
<evidence type="ECO:0000256" key="11">
    <source>
        <dbReference type="ARBA" id="ARBA00022630"/>
    </source>
</evidence>
<dbReference type="Pfam" id="PF00173">
    <property type="entry name" value="Cyt-b5"/>
    <property type="match status" value="1"/>
</dbReference>
<sequence length="1065" mass="121521">MPPVHYRVYVKFHPGSTAQEIRDEPSWTTGHEHRVGFWNRQDRVPGLTHSGDEIELDSDPNESTEVEKLEERYDEFRREAEDGKLVNFRDVINVQEDLHLRRPDVHSEGWRFVLNASEDWIKNTEQWPANIERKQKEQEAKEKRNEEDKTQERTPGDGENHVNSGKVVNGKVEDQVNGNARKAKKENRAGEESDGVQQEHEWKRQSDENKHHEAYGSWSDADAEDSSSDEKEKSAHEKLREKYSSQEIALLRSLQNEKDYICNLKQNDGKGKSPVNHSDPLISIDEADQFSLDNWIPRSSNLIRLTGKHPLNGEPKLQSLFEAGLITPNEYHYVQNHGAVPHLLWVLHKLEIQGLEANQKLELTMDQLAERFDTVNIPVALACDGNRRKELNMIKRSKGFNWGSGAVSCAYWKGPLLRDVLLAASISERLDEGRRLWVNFEGADEPSEGRYATCIPLNYAIDPTNDVILAYEMYDVPLPPDHGHPVRVIIPGYVGGRCVKWLHKVWVSEKENDSHYHIWDNRVLPAFITEKDGEFADVGFAHPSTACNEQNLNSVIVKPAQGETISLDRAKKGTTYRVQGYAYDGGGHEVQRVEISLDDGATWLYCIRKFPDAPIRHGNKFWTWLHWHIDVEIAHLVRCRSIIVRCFNVFKNTQPREPSWNTMGMMNNCWYIVKPEISEKDDGIAKIRFRHPVEPGTKDGGWMHLSESEKINEARQAAGAPEKQFTREEIEKHNTDDDCWIVVDGKVYDATSVLEWHPGGKAAITGHECILGVVTEKAANFIKKNAEKAAQEAANSATNSSDIALQKHRWVPVKLVQRTELSKDTRRYTFKLSNSNKLGLETCQHIQFGFHFKDKMLIRSYTPTRPVTEKEDDGTFDLVVKTYFPDTRQPGGAMSNILDCIPVGEEVEIRGPTGEIAYKGNGKFIIEDKEYHFSKISLILGGSGLTPGYALIARILGDVHDKTEIRVVDANKSEEDILMREEMERFAQEHKEQFRICHVLSHPSEEWKGVKGHVDADIIKQNCFEPDRGKESVVFLCGPPAMIQKAALPALKEWGYEEERDCFGF</sequence>
<proteinExistence type="inferred from homology"/>
<dbReference type="InterPro" id="IPR001199">
    <property type="entry name" value="Cyt_B5-like_heme/steroid-bd"/>
</dbReference>
<dbReference type="SUPFAM" id="SSF56524">
    <property type="entry name" value="Oxidoreductase molybdopterin-binding domain"/>
    <property type="match status" value="1"/>
</dbReference>
<accession>A0A194X2F1</accession>
<comment type="cofactor">
    <cofactor evidence="1">
        <name>Mo-molybdopterin</name>
        <dbReference type="ChEBI" id="CHEBI:71302"/>
    </cofactor>
</comment>
<dbReference type="InterPro" id="IPR017938">
    <property type="entry name" value="Riboflavin_synthase-like_b-brl"/>
</dbReference>
<dbReference type="InParanoid" id="A0A194X2F1"/>
<evidence type="ECO:0000256" key="6">
    <source>
        <dbReference type="ARBA" id="ARBA00011738"/>
    </source>
</evidence>
<dbReference type="Gene3D" id="3.10.120.10">
    <property type="entry name" value="Cytochrome b5-like heme/steroid binding domain"/>
    <property type="match status" value="1"/>
</dbReference>
<evidence type="ECO:0000256" key="5">
    <source>
        <dbReference type="ARBA" id="ARBA00006253"/>
    </source>
</evidence>
<dbReference type="Proteomes" id="UP000070700">
    <property type="component" value="Unassembled WGS sequence"/>
</dbReference>
<evidence type="ECO:0000256" key="7">
    <source>
        <dbReference type="ARBA" id="ARBA00012673"/>
    </source>
</evidence>
<dbReference type="PANTHER" id="PTHR19372">
    <property type="entry name" value="SULFITE REDUCTASE"/>
    <property type="match status" value="1"/>
</dbReference>
<feature type="compositionally biased region" description="Basic and acidic residues" evidence="18">
    <location>
        <begin position="186"/>
        <end position="214"/>
    </location>
</feature>
<evidence type="ECO:0000256" key="1">
    <source>
        <dbReference type="ARBA" id="ARBA00001924"/>
    </source>
</evidence>
<keyword evidence="16" id="KW-0534">Nitrate assimilation</keyword>
<dbReference type="Gene3D" id="2.60.40.650">
    <property type="match status" value="1"/>
</dbReference>
<comment type="cofactor">
    <cofactor evidence="3">
        <name>FAD</name>
        <dbReference type="ChEBI" id="CHEBI:57692"/>
    </cofactor>
</comment>
<dbReference type="PROSITE" id="PS51384">
    <property type="entry name" value="FAD_FR"/>
    <property type="match status" value="1"/>
</dbReference>
<dbReference type="PRINTS" id="PR00407">
    <property type="entry name" value="EUMOPTERIN"/>
</dbReference>
<evidence type="ECO:0000313" key="21">
    <source>
        <dbReference type="EMBL" id="KUJ14012.1"/>
    </source>
</evidence>
<comment type="cofactor">
    <cofactor evidence="2">
        <name>heme</name>
        <dbReference type="ChEBI" id="CHEBI:30413"/>
    </cofactor>
</comment>
<feature type="region of interest" description="Disordered" evidence="18">
    <location>
        <begin position="126"/>
        <end position="241"/>
    </location>
</feature>
<dbReference type="RefSeq" id="XP_018068367.1">
    <property type="nucleotide sequence ID" value="XM_018217728.1"/>
</dbReference>
<dbReference type="SUPFAM" id="SSF63380">
    <property type="entry name" value="Riboflavin synthase domain-like"/>
    <property type="match status" value="1"/>
</dbReference>
<keyword evidence="9" id="KW-0500">Molybdenum</keyword>
<dbReference type="STRING" id="149040.A0A194X2F1"/>
<evidence type="ECO:0000313" key="22">
    <source>
        <dbReference type="Proteomes" id="UP000070700"/>
    </source>
</evidence>
<reference evidence="21 22" key="1">
    <citation type="submission" date="2015-10" db="EMBL/GenBank/DDBJ databases">
        <title>Full genome of DAOMC 229536 Phialocephala scopiformis, a fungal endophyte of spruce producing the potent anti-insectan compound rugulosin.</title>
        <authorList>
            <consortium name="DOE Joint Genome Institute"/>
            <person name="Walker A.K."/>
            <person name="Frasz S.L."/>
            <person name="Seifert K.A."/>
            <person name="Miller J.D."/>
            <person name="Mondo S.J."/>
            <person name="Labutti K."/>
            <person name="Lipzen A."/>
            <person name="Dockter R."/>
            <person name="Kennedy M."/>
            <person name="Grigoriev I.V."/>
            <person name="Spatafora J.W."/>
        </authorList>
    </citation>
    <scope>NUCLEOTIDE SEQUENCE [LARGE SCALE GENOMIC DNA]</scope>
    <source>
        <strain evidence="21 22">CBS 120377</strain>
    </source>
</reference>
<evidence type="ECO:0000256" key="4">
    <source>
        <dbReference type="ARBA" id="ARBA00003838"/>
    </source>
</evidence>
<dbReference type="GO" id="GO:0043546">
    <property type="term" value="F:molybdopterin cofactor binding"/>
    <property type="evidence" value="ECO:0007669"/>
    <property type="project" value="InterPro"/>
</dbReference>
<dbReference type="GO" id="GO:0042128">
    <property type="term" value="P:nitrate assimilation"/>
    <property type="evidence" value="ECO:0007669"/>
    <property type="project" value="UniProtKB-KW"/>
</dbReference>
<comment type="function">
    <text evidence="4">Nitrate reductase is a key enzyme involved in the first step of nitrate assimilation in plants, fungi and bacteria.</text>
</comment>
<comment type="subunit">
    <text evidence="6">Homodimer.</text>
</comment>
<dbReference type="Pfam" id="PF00970">
    <property type="entry name" value="FAD_binding_6"/>
    <property type="match status" value="1"/>
</dbReference>
<dbReference type="CDD" id="cd06183">
    <property type="entry name" value="cyt_b5_reduct_like"/>
    <property type="match status" value="1"/>
</dbReference>
<dbReference type="GO" id="GO:0008482">
    <property type="term" value="F:sulfite oxidase activity"/>
    <property type="evidence" value="ECO:0007669"/>
    <property type="project" value="TreeGrafter"/>
</dbReference>
<keyword evidence="11" id="KW-0285">Flavoprotein</keyword>
<dbReference type="EC" id="1.7.1.3" evidence="7"/>
<evidence type="ECO:0000256" key="10">
    <source>
        <dbReference type="ARBA" id="ARBA00022617"/>
    </source>
</evidence>
<dbReference type="InterPro" id="IPR014756">
    <property type="entry name" value="Ig_E-set"/>
</dbReference>
<dbReference type="EMBL" id="KQ947421">
    <property type="protein sequence ID" value="KUJ14012.1"/>
    <property type="molecule type" value="Genomic_DNA"/>
</dbReference>
<keyword evidence="12" id="KW-0479">Metal-binding</keyword>
<evidence type="ECO:0000259" key="20">
    <source>
        <dbReference type="PROSITE" id="PS51384"/>
    </source>
</evidence>
<dbReference type="GO" id="GO:0050464">
    <property type="term" value="F:nitrate reductase (NADPH) activity"/>
    <property type="evidence" value="ECO:0007669"/>
    <property type="project" value="UniProtKB-EC"/>
</dbReference>
<evidence type="ECO:0000256" key="13">
    <source>
        <dbReference type="ARBA" id="ARBA00022827"/>
    </source>
</evidence>
<dbReference type="Pfam" id="PF00175">
    <property type="entry name" value="NAD_binding_1"/>
    <property type="match status" value="1"/>
</dbReference>
<dbReference type="InterPro" id="IPR039261">
    <property type="entry name" value="FNR_nucleotide-bd"/>
</dbReference>
<dbReference type="InterPro" id="IPR036374">
    <property type="entry name" value="OxRdtase_Mopterin-bd_sf"/>
</dbReference>
<dbReference type="Gene3D" id="3.90.420.10">
    <property type="entry name" value="Oxidoreductase, molybdopterin-binding domain"/>
    <property type="match status" value="1"/>
</dbReference>
<keyword evidence="15" id="KW-0408">Iron</keyword>
<dbReference type="InterPro" id="IPR008335">
    <property type="entry name" value="Mopterin_OxRdtase_euk"/>
</dbReference>
<comment type="catalytic activity">
    <reaction evidence="17">
        <text>nitrite + NADP(+) + H2O = nitrate + NADPH + H(+)</text>
        <dbReference type="Rhea" id="RHEA:19061"/>
        <dbReference type="ChEBI" id="CHEBI:15377"/>
        <dbReference type="ChEBI" id="CHEBI:15378"/>
        <dbReference type="ChEBI" id="CHEBI:16301"/>
        <dbReference type="ChEBI" id="CHEBI:17632"/>
        <dbReference type="ChEBI" id="CHEBI:57783"/>
        <dbReference type="ChEBI" id="CHEBI:58349"/>
        <dbReference type="EC" id="1.7.1.3"/>
    </reaction>
</comment>
<evidence type="ECO:0000256" key="2">
    <source>
        <dbReference type="ARBA" id="ARBA00001971"/>
    </source>
</evidence>
<dbReference type="SUPFAM" id="SSF81296">
    <property type="entry name" value="E set domains"/>
    <property type="match status" value="1"/>
</dbReference>
<dbReference type="InterPro" id="IPR001433">
    <property type="entry name" value="OxRdtase_FAD/NAD-bd"/>
</dbReference>
<feature type="domain" description="Cytochrome b5 heme-binding" evidence="19">
    <location>
        <begin position="722"/>
        <end position="764"/>
    </location>
</feature>
<evidence type="ECO:0000256" key="8">
    <source>
        <dbReference type="ARBA" id="ARBA00015499"/>
    </source>
</evidence>
<evidence type="ECO:0000256" key="18">
    <source>
        <dbReference type="SAM" id="MobiDB-lite"/>
    </source>
</evidence>
<evidence type="ECO:0000256" key="14">
    <source>
        <dbReference type="ARBA" id="ARBA00023002"/>
    </source>
</evidence>
<dbReference type="SUPFAM" id="SSF52343">
    <property type="entry name" value="Ferredoxin reductase-like, C-terminal NADP-linked domain"/>
    <property type="match status" value="1"/>
</dbReference>
<dbReference type="OrthoDB" id="432685at2759"/>
<evidence type="ECO:0000256" key="17">
    <source>
        <dbReference type="ARBA" id="ARBA00049155"/>
    </source>
</evidence>
<dbReference type="PROSITE" id="PS50255">
    <property type="entry name" value="CYTOCHROME_B5_2"/>
    <property type="match status" value="1"/>
</dbReference>
<dbReference type="KEGG" id="psco:LY89DRAFT_709030"/>
<dbReference type="InterPro" id="IPR008333">
    <property type="entry name" value="Cbr1-like_FAD-bd_dom"/>
</dbReference>
<comment type="similarity">
    <text evidence="5">Belongs to the nitrate reductase family.</text>
</comment>
<dbReference type="PRINTS" id="PR00406">
    <property type="entry name" value="CYTB5RDTASE"/>
</dbReference>
<dbReference type="SUPFAM" id="SSF55856">
    <property type="entry name" value="Cytochrome b5-like heme/steroid binding domain"/>
    <property type="match status" value="1"/>
</dbReference>
<feature type="domain" description="FAD-binding FR-type" evidence="20">
    <location>
        <begin position="808"/>
        <end position="919"/>
    </location>
</feature>
<dbReference type="InterPro" id="IPR000572">
    <property type="entry name" value="OxRdtase_Mopterin-bd_dom"/>
</dbReference>
<dbReference type="Pfam" id="PF00174">
    <property type="entry name" value="Oxidored_molyb"/>
    <property type="match status" value="1"/>
</dbReference>
<feature type="compositionally biased region" description="Acidic residues" evidence="18">
    <location>
        <begin position="53"/>
        <end position="64"/>
    </location>
</feature>
<keyword evidence="22" id="KW-1185">Reference proteome</keyword>
<dbReference type="Gene3D" id="3.40.50.80">
    <property type="entry name" value="Nucleotide-binding domain of ferredoxin-NADP reductase (FNR) module"/>
    <property type="match status" value="1"/>
</dbReference>
<evidence type="ECO:0000259" key="19">
    <source>
        <dbReference type="PROSITE" id="PS50255"/>
    </source>
</evidence>
<dbReference type="PANTHER" id="PTHR19372:SF7">
    <property type="entry name" value="SULFITE OXIDASE, MITOCHONDRIAL"/>
    <property type="match status" value="1"/>
</dbReference>
<feature type="region of interest" description="Disordered" evidence="18">
    <location>
        <begin position="41"/>
        <end position="67"/>
    </location>
</feature>
<dbReference type="GO" id="GO:0006790">
    <property type="term" value="P:sulfur compound metabolic process"/>
    <property type="evidence" value="ECO:0007669"/>
    <property type="project" value="TreeGrafter"/>
</dbReference>
<evidence type="ECO:0000256" key="12">
    <source>
        <dbReference type="ARBA" id="ARBA00022723"/>
    </source>
</evidence>
<dbReference type="Pfam" id="PF03404">
    <property type="entry name" value="Mo-co_dimer"/>
    <property type="match status" value="1"/>
</dbReference>
<gene>
    <name evidence="21" type="ORF">LY89DRAFT_709030</name>
</gene>